<feature type="binding site" evidence="5">
    <location>
        <position position="164"/>
    </location>
    <ligand>
        <name>S-adenosyl-L-methionine</name>
        <dbReference type="ChEBI" id="CHEBI:59789"/>
    </ligand>
</feature>
<proteinExistence type="inferred from homology"/>
<dbReference type="Pfam" id="PF25376">
    <property type="entry name" value="Pre-PUA_NSUN2"/>
    <property type="match status" value="1"/>
</dbReference>
<dbReference type="InterPro" id="IPR049560">
    <property type="entry name" value="MeTrfase_RsmB-F_NOP2_cat"/>
</dbReference>
<dbReference type="InterPro" id="IPR029063">
    <property type="entry name" value="SAM-dependent_MTases_sf"/>
</dbReference>
<gene>
    <name evidence="7" type="ORF">BmR1_04g09900</name>
</gene>
<dbReference type="EC" id="2.1.1.203" evidence="7"/>
<feature type="active site" description="Nucleophile" evidence="5">
    <location>
        <position position="267"/>
    </location>
</feature>
<dbReference type="RefSeq" id="XP_012650553.1">
    <property type="nucleotide sequence ID" value="XM_012795099.1"/>
</dbReference>
<comment type="caution">
    <text evidence="5">Lacks conserved residue(s) required for the propagation of feature annotation.</text>
</comment>
<evidence type="ECO:0000313" key="8">
    <source>
        <dbReference type="Proteomes" id="UP000002899"/>
    </source>
</evidence>
<name>I7JE29_BABMR</name>
<dbReference type="VEuPathDB" id="PiroplasmaDB:BmR1_04g09900"/>
<dbReference type="PRINTS" id="PR02008">
    <property type="entry name" value="RCMTFAMILY"/>
</dbReference>
<dbReference type="SUPFAM" id="SSF53335">
    <property type="entry name" value="S-adenosyl-L-methionine-dependent methyltransferases"/>
    <property type="match status" value="1"/>
</dbReference>
<dbReference type="GeneID" id="24426602"/>
<dbReference type="GO" id="GO:0008173">
    <property type="term" value="F:RNA methyltransferase activity"/>
    <property type="evidence" value="ECO:0007669"/>
    <property type="project" value="InterPro"/>
</dbReference>
<dbReference type="PANTHER" id="PTHR22808">
    <property type="entry name" value="NCL1 YEAST -RELATED NOL1/NOP2/FMU SUN DOMAIN-CONTAINING"/>
    <property type="match status" value="1"/>
</dbReference>
<dbReference type="KEGG" id="bmic:BmR1_04g09900"/>
<reference evidence="7 8" key="3">
    <citation type="journal article" date="2016" name="Sci. Rep.">
        <title>Genome-wide diversity and gene expression profiling of Babesia microti isolates identify polymorphic genes that mediate host-pathogen interactions.</title>
        <authorList>
            <person name="Silva J.C."/>
            <person name="Cornillot E."/>
            <person name="McCracken C."/>
            <person name="Usmani-Brown S."/>
            <person name="Dwivedi A."/>
            <person name="Ifeonu O.O."/>
            <person name="Crabtree J."/>
            <person name="Gotia H.T."/>
            <person name="Virji A.Z."/>
            <person name="Reynes C."/>
            <person name="Colinge J."/>
            <person name="Kumar V."/>
            <person name="Lawres L."/>
            <person name="Pazzi J.E."/>
            <person name="Pablo J.V."/>
            <person name="Hung C."/>
            <person name="Brancato J."/>
            <person name="Kumari P."/>
            <person name="Orvis J."/>
            <person name="Tretina K."/>
            <person name="Chibucos M."/>
            <person name="Ott S."/>
            <person name="Sadzewicz L."/>
            <person name="Sengamalay N."/>
            <person name="Shetty A.C."/>
            <person name="Su Q."/>
            <person name="Tallon L."/>
            <person name="Fraser C.M."/>
            <person name="Frutos R."/>
            <person name="Molina D.M."/>
            <person name="Krause P.J."/>
            <person name="Ben Mamoun C."/>
        </authorList>
    </citation>
    <scope>NUCLEOTIDE SEQUENCE [LARGE SCALE GENOMIC DNA]</scope>
    <source>
        <strain evidence="7 8">RI</strain>
    </source>
</reference>
<dbReference type="Proteomes" id="UP000002899">
    <property type="component" value="Chromosome IV"/>
</dbReference>
<dbReference type="InterPro" id="IPR023267">
    <property type="entry name" value="RCMT"/>
</dbReference>
<keyword evidence="1 5" id="KW-0489">Methyltransferase</keyword>
<evidence type="ECO:0000256" key="4">
    <source>
        <dbReference type="ARBA" id="ARBA00022884"/>
    </source>
</evidence>
<evidence type="ECO:0000256" key="5">
    <source>
        <dbReference type="PROSITE-ProRule" id="PRU01023"/>
    </source>
</evidence>
<reference evidence="7 8" key="1">
    <citation type="journal article" date="2012" name="Nucleic Acids Res.">
        <title>Sequencing of the smallest Apicomplexan genome from the human pathogen Babesia microti.</title>
        <authorList>
            <person name="Cornillot E."/>
            <person name="Hadj-Kaddour K."/>
            <person name="Dassouli A."/>
            <person name="Noel B."/>
            <person name="Ranwez V."/>
            <person name="Vacherie B."/>
            <person name="Augagneur Y."/>
            <person name="Bres V."/>
            <person name="Duclos A."/>
            <person name="Randazzo S."/>
            <person name="Carcy B."/>
            <person name="Debierre-Grockiego F."/>
            <person name="Delbecq S."/>
            <person name="Moubri-Menage K."/>
            <person name="Shams-Eldin H."/>
            <person name="Usmani-Brown S."/>
            <person name="Bringaud F."/>
            <person name="Wincker P."/>
            <person name="Vivares C.P."/>
            <person name="Schwarz R.T."/>
            <person name="Schetters T.P."/>
            <person name="Krause P.J."/>
            <person name="Gorenflot A."/>
            <person name="Berry V."/>
            <person name="Barbe V."/>
            <person name="Ben Mamoun C."/>
        </authorList>
    </citation>
    <scope>NUCLEOTIDE SEQUENCE [LARGE SCALE GENOMIC DNA]</scope>
    <source>
        <strain evidence="7 8">RI</strain>
    </source>
</reference>
<dbReference type="InterPro" id="IPR057285">
    <property type="entry name" value="Pre-PUA_NSUN2"/>
</dbReference>
<dbReference type="InterPro" id="IPR001678">
    <property type="entry name" value="MeTrfase_RsmB-F_NOP2_dom"/>
</dbReference>
<evidence type="ECO:0000259" key="6">
    <source>
        <dbReference type="PROSITE" id="PS51686"/>
    </source>
</evidence>
<keyword evidence="3 5" id="KW-0949">S-adenosyl-L-methionine</keyword>
<comment type="similarity">
    <text evidence="5">Belongs to the class I-like SAM-binding methyltransferase superfamily. RsmB/NOP family.</text>
</comment>
<dbReference type="AlphaFoldDB" id="I7JE29"/>
<keyword evidence="2 5" id="KW-0808">Transferase</keyword>
<keyword evidence="4 5" id="KW-0694">RNA-binding</keyword>
<evidence type="ECO:0000256" key="2">
    <source>
        <dbReference type="ARBA" id="ARBA00022679"/>
    </source>
</evidence>
<dbReference type="EMBL" id="LN871599">
    <property type="protein sequence ID" value="CCF76145.1"/>
    <property type="molecule type" value="Genomic_DNA"/>
</dbReference>
<feature type="binding site" evidence="5">
    <location>
        <position position="214"/>
    </location>
    <ligand>
        <name>S-adenosyl-L-methionine</name>
        <dbReference type="ChEBI" id="CHEBI:59789"/>
    </ligand>
</feature>
<feature type="domain" description="SAM-dependent MTase RsmB/NOP-type" evidence="6">
    <location>
        <begin position="35"/>
        <end position="376"/>
    </location>
</feature>
<protein>
    <submittedName>
        <fullName evidence="7">Amino Acid Metabolism</fullName>
        <ecNumber evidence="7">2.1.1.203</ecNumber>
    </submittedName>
</protein>
<dbReference type="PROSITE" id="PS51686">
    <property type="entry name" value="SAM_MT_RSMB_NOP"/>
    <property type="match status" value="1"/>
</dbReference>
<evidence type="ECO:0000256" key="3">
    <source>
        <dbReference type="ARBA" id="ARBA00022691"/>
    </source>
</evidence>
<dbReference type="Pfam" id="PF01189">
    <property type="entry name" value="Methyltr_RsmB-F"/>
    <property type="match status" value="1"/>
</dbReference>
<sequence length="584" mass="66464">MECRTMPCYYNDEFVNYYTYIFKDDQGVLYSIEEFLEYARKPLPISFRFNHSSPYSALKHTILKESPISLRDVGWLDGAYQIDKLCKYEFKTNGKWARFRNLLIEGDNSGVLNRQELVSMLPVLFLDVQHGDNVLDVCASPGMKYLQILDQLAGDFSGLVVGNDVSASRLFTLAHRSAVLSVPSSCLIHSDGSKFASLYDDRGQKVYFHKILADVPCTCDGTLRKSPDIWKSWKPVNSLHVHPVQHNIVKRAIDLLMSNGTLIYSTCSLNPIENEAIVSALLSTGLVTLIDCKDDIKHCTTLVFSRGLRNWKVYYEGQWYKTYNEVPNQLKKEYGGKIMQSMFKQYWSDDCANKVIRIFPHQNNSGGFFIAKLRRCEYTLSLKTLTFDKRNLATPLQTISCDANKVSHEYVPFQNFTPISAFYKISSEFPVHLVFIKKSCAKSLYIFSEQLAKICNGPHQLKWAHAGVKIFTKIDPKLADGWRFCQQGISLIARYVNHRKLAITPKAAIYLISDKNTANQYKSDYDQWYSSTDIPKEPGGLILVTPSGLVLSAIINKNGAVYPYVPSPRFSVLEVIKQELHNNP</sequence>
<dbReference type="GO" id="GO:0001510">
    <property type="term" value="P:RNA methylation"/>
    <property type="evidence" value="ECO:0007669"/>
    <property type="project" value="InterPro"/>
</dbReference>
<evidence type="ECO:0000313" key="7">
    <source>
        <dbReference type="EMBL" id="CCF76145.1"/>
    </source>
</evidence>
<evidence type="ECO:0000256" key="1">
    <source>
        <dbReference type="ARBA" id="ARBA00022603"/>
    </source>
</evidence>
<reference evidence="7 8" key="2">
    <citation type="journal article" date="2013" name="PLoS ONE">
        <title>Whole genome mapping and re-organization of the nuclear and mitochondrial genomes of Babesia microti isolates.</title>
        <authorList>
            <person name="Cornillot E."/>
            <person name="Dassouli A."/>
            <person name="Garg A."/>
            <person name="Pachikara N."/>
            <person name="Randazzo S."/>
            <person name="Depoix D."/>
            <person name="Carcy B."/>
            <person name="Delbecq S."/>
            <person name="Frutos R."/>
            <person name="Silva J.C."/>
            <person name="Sutton R."/>
            <person name="Krause P.J."/>
            <person name="Mamoun C.B."/>
        </authorList>
    </citation>
    <scope>NUCLEOTIDE SEQUENCE [LARGE SCALE GENOMIC DNA]</scope>
    <source>
        <strain evidence="7 8">RI</strain>
    </source>
</reference>
<accession>I7JE29</accession>
<dbReference type="Gene3D" id="3.40.50.150">
    <property type="entry name" value="Vaccinia Virus protein VP39"/>
    <property type="match status" value="1"/>
</dbReference>
<dbReference type="GO" id="GO:0003723">
    <property type="term" value="F:RNA binding"/>
    <property type="evidence" value="ECO:0007669"/>
    <property type="project" value="UniProtKB-UniRule"/>
</dbReference>
<organism evidence="7 8">
    <name type="scientific">Babesia microti (strain RI)</name>
    <dbReference type="NCBI Taxonomy" id="1133968"/>
    <lineage>
        <taxon>Eukaryota</taxon>
        <taxon>Sar</taxon>
        <taxon>Alveolata</taxon>
        <taxon>Apicomplexa</taxon>
        <taxon>Aconoidasida</taxon>
        <taxon>Piroplasmida</taxon>
        <taxon>Babesiidae</taxon>
        <taxon>Babesia</taxon>
    </lineage>
</organism>
<dbReference type="OrthoDB" id="6093671at2759"/>
<feature type="binding site" evidence="5">
    <location>
        <position position="191"/>
    </location>
    <ligand>
        <name>S-adenosyl-L-methionine</name>
        <dbReference type="ChEBI" id="CHEBI:59789"/>
    </ligand>
</feature>
<keyword evidence="8" id="KW-1185">Reference proteome</keyword>